<keyword evidence="2" id="KW-1185">Reference proteome</keyword>
<evidence type="ECO:0000313" key="1">
    <source>
        <dbReference type="EMBL" id="TWT58539.1"/>
    </source>
</evidence>
<reference evidence="1 2" key="1">
    <citation type="submission" date="2019-02" db="EMBL/GenBank/DDBJ databases">
        <title>Deep-cultivation of Planctomycetes and their phenomic and genomic characterization uncovers novel biology.</title>
        <authorList>
            <person name="Wiegand S."/>
            <person name="Jogler M."/>
            <person name="Boedeker C."/>
            <person name="Pinto D."/>
            <person name="Vollmers J."/>
            <person name="Rivas-Marin E."/>
            <person name="Kohn T."/>
            <person name="Peeters S.H."/>
            <person name="Heuer A."/>
            <person name="Rast P."/>
            <person name="Oberbeckmann S."/>
            <person name="Bunk B."/>
            <person name="Jeske O."/>
            <person name="Meyerdierks A."/>
            <person name="Storesund J.E."/>
            <person name="Kallscheuer N."/>
            <person name="Luecker S."/>
            <person name="Lage O.M."/>
            <person name="Pohl T."/>
            <person name="Merkel B.J."/>
            <person name="Hornburger P."/>
            <person name="Mueller R.-W."/>
            <person name="Bruemmer F."/>
            <person name="Labrenz M."/>
            <person name="Spormann A.M."/>
            <person name="Op Den Camp H."/>
            <person name="Overmann J."/>
            <person name="Amann R."/>
            <person name="Jetten M.S.M."/>
            <person name="Mascher T."/>
            <person name="Medema M.H."/>
            <person name="Devos D.P."/>
            <person name="Kaster A.-K."/>
            <person name="Ovreas L."/>
            <person name="Rohde M."/>
            <person name="Galperin M.Y."/>
            <person name="Jogler C."/>
        </authorList>
    </citation>
    <scope>NUCLEOTIDE SEQUENCE [LARGE SCALE GENOMIC DNA]</scope>
    <source>
        <strain evidence="1 2">KOR42</strain>
    </source>
</reference>
<accession>A0A5C5X7A9</accession>
<sequence length="268" mass="29953">MISASQLSAKVPPDHRFVLLGASNLTLGLPLLTRSLRAALPDQRIEILAAHGHGRSYLNWSYVIIRGLPGIRSCELWDDLNQLPPAKQTYALVTDLGCDLMYGATPSSIVDSVGECLHRLQNHGARTVFLRPPLERLNLLSEWQYFVAKNTFFPGPTPPWSKMLADITQVDEHVLTAANQVSALSISPLVDWYGVDPIHISRASRVAAWSEVLQAWEIGDAITAQPASIGDYLGVWTQRPSDRSLFWLRQIQPQPAYEWNDSTSLWLY</sequence>
<name>A0A5C5X7A9_9PLAN</name>
<dbReference type="RefSeq" id="WP_146509001.1">
    <property type="nucleotide sequence ID" value="NZ_SIHI01000001.1"/>
</dbReference>
<evidence type="ECO:0000313" key="2">
    <source>
        <dbReference type="Proteomes" id="UP000317243"/>
    </source>
</evidence>
<dbReference type="OrthoDB" id="5562484at2"/>
<organism evidence="1 2">
    <name type="scientific">Thalassoglobus neptunius</name>
    <dbReference type="NCBI Taxonomy" id="1938619"/>
    <lineage>
        <taxon>Bacteria</taxon>
        <taxon>Pseudomonadati</taxon>
        <taxon>Planctomycetota</taxon>
        <taxon>Planctomycetia</taxon>
        <taxon>Planctomycetales</taxon>
        <taxon>Planctomycetaceae</taxon>
        <taxon>Thalassoglobus</taxon>
    </lineage>
</organism>
<proteinExistence type="predicted"/>
<evidence type="ECO:0008006" key="3">
    <source>
        <dbReference type="Google" id="ProtNLM"/>
    </source>
</evidence>
<dbReference type="EMBL" id="SIHI01000001">
    <property type="protein sequence ID" value="TWT58539.1"/>
    <property type="molecule type" value="Genomic_DNA"/>
</dbReference>
<comment type="caution">
    <text evidence="1">The sequence shown here is derived from an EMBL/GenBank/DDBJ whole genome shotgun (WGS) entry which is preliminary data.</text>
</comment>
<protein>
    <recommendedName>
        <fullName evidence="3">SGNH hydrolase-type esterase domain-containing protein</fullName>
    </recommendedName>
</protein>
<gene>
    <name evidence="1" type="ORF">KOR42_19200</name>
</gene>
<dbReference type="AlphaFoldDB" id="A0A5C5X7A9"/>
<dbReference type="Proteomes" id="UP000317243">
    <property type="component" value="Unassembled WGS sequence"/>
</dbReference>